<organism evidence="2 3">
    <name type="scientific">Mycetomoellerius zeteki</name>
    <dbReference type="NCBI Taxonomy" id="64791"/>
    <lineage>
        <taxon>Eukaryota</taxon>
        <taxon>Metazoa</taxon>
        <taxon>Ecdysozoa</taxon>
        <taxon>Arthropoda</taxon>
        <taxon>Hexapoda</taxon>
        <taxon>Insecta</taxon>
        <taxon>Pterygota</taxon>
        <taxon>Neoptera</taxon>
        <taxon>Endopterygota</taxon>
        <taxon>Hymenoptera</taxon>
        <taxon>Apocrita</taxon>
        <taxon>Aculeata</taxon>
        <taxon>Formicoidea</taxon>
        <taxon>Formicidae</taxon>
        <taxon>Myrmicinae</taxon>
        <taxon>Mycetomoellerius</taxon>
    </lineage>
</organism>
<dbReference type="InterPro" id="IPR015143">
    <property type="entry name" value="L27_1"/>
</dbReference>
<evidence type="ECO:0000313" key="2">
    <source>
        <dbReference type="EMBL" id="KYQ46444.1"/>
    </source>
</evidence>
<dbReference type="EMBL" id="KQ983227">
    <property type="protein sequence ID" value="KYQ46444.1"/>
    <property type="molecule type" value="Genomic_DNA"/>
</dbReference>
<protein>
    <submittedName>
        <fullName evidence="2">Disks large 1 tumor suppressor protein</fullName>
    </submittedName>
</protein>
<gene>
    <name evidence="2" type="ORF">ALC60_14540</name>
</gene>
<dbReference type="InterPro" id="IPR036892">
    <property type="entry name" value="L27_dom_sf"/>
</dbReference>
<dbReference type="Pfam" id="PF09058">
    <property type="entry name" value="L27_1"/>
    <property type="match status" value="1"/>
</dbReference>
<reference evidence="2 3" key="1">
    <citation type="submission" date="2015-09" db="EMBL/GenBank/DDBJ databases">
        <title>Trachymyrmex zeteki WGS genome.</title>
        <authorList>
            <person name="Nygaard S."/>
            <person name="Hu H."/>
            <person name="Boomsma J."/>
            <person name="Zhang G."/>
        </authorList>
    </citation>
    <scope>NUCLEOTIDE SEQUENCE [LARGE SCALE GENOMIC DNA]</scope>
    <source>
        <strain evidence="2">Tzet28-1</strain>
        <tissue evidence="2">Whole body</tissue>
    </source>
</reference>
<dbReference type="Proteomes" id="UP000075809">
    <property type="component" value="Unassembled WGS sequence"/>
</dbReference>
<feature type="domain" description="L27-1" evidence="1">
    <location>
        <begin position="47"/>
        <end position="89"/>
    </location>
</feature>
<proteinExistence type="predicted"/>
<accession>A0A151WF20</accession>
<name>A0A151WF20_9HYME</name>
<dbReference type="SUPFAM" id="SSF101288">
    <property type="entry name" value="L27 domain"/>
    <property type="match status" value="1"/>
</dbReference>
<dbReference type="AlphaFoldDB" id="A0A151WF20"/>
<keyword evidence="3" id="KW-1185">Reference proteome</keyword>
<dbReference type="Gene3D" id="1.10.287.470">
    <property type="entry name" value="Helix hairpin bin"/>
    <property type="match status" value="1"/>
</dbReference>
<dbReference type="STRING" id="64791.A0A151WF20"/>
<sequence length="319" mass="36393">MRVARSGSGSPLPVALQRDDAMQLQLRRHARIAIVLHCGFLDWIIQAHRALELLEDYHAKLTRPQDKQLRLAIERVIRIFKSRLFQALLGCPRLRMINSRFLRSFRDENSNTKMSRLWESSREAAQYQVASHPDEVSRDVHETLAFNGVSNTEITRKPRSSVVYSITKTCSIVELFVCGLVICYYNSVVAHHVPTASSLIIIAESPLLFHDRGFILDAAVGGSNCTPATTVNYYYTNAIFRVKPSDFHFNALKFIFRTPSEFTVNLVNGSEKWRKRDVEAARKRAGSGRRVVGSTVKYCLWILHPPSYARLIPFCLDRL</sequence>
<evidence type="ECO:0000259" key="1">
    <source>
        <dbReference type="Pfam" id="PF09058"/>
    </source>
</evidence>
<evidence type="ECO:0000313" key="3">
    <source>
        <dbReference type="Proteomes" id="UP000075809"/>
    </source>
</evidence>